<proteinExistence type="predicted"/>
<keyword evidence="2 4" id="KW-0808">Transferase</keyword>
<evidence type="ECO:0000313" key="4">
    <source>
        <dbReference type="EMBL" id="PRY38007.1"/>
    </source>
</evidence>
<protein>
    <submittedName>
        <fullName evidence="4">Glycosyltransferase involved in cell wall biosynthesis</fullName>
    </submittedName>
</protein>
<name>A0A2T0SX61_9PSEU</name>
<feature type="domain" description="Glycosyltransferase subfamily 4-like N-terminal" evidence="3">
    <location>
        <begin position="13"/>
        <end position="171"/>
    </location>
</feature>
<dbReference type="AlphaFoldDB" id="A0A2T0SX61"/>
<dbReference type="Pfam" id="PF13692">
    <property type="entry name" value="Glyco_trans_1_4"/>
    <property type="match status" value="1"/>
</dbReference>
<dbReference type="GO" id="GO:1901137">
    <property type="term" value="P:carbohydrate derivative biosynthetic process"/>
    <property type="evidence" value="ECO:0007669"/>
    <property type="project" value="UniProtKB-ARBA"/>
</dbReference>
<evidence type="ECO:0000256" key="1">
    <source>
        <dbReference type="ARBA" id="ARBA00022676"/>
    </source>
</evidence>
<gene>
    <name evidence="4" type="ORF">CLV43_109227</name>
</gene>
<dbReference type="OrthoDB" id="193659at2"/>
<dbReference type="EMBL" id="PVTF01000009">
    <property type="protein sequence ID" value="PRY38007.1"/>
    <property type="molecule type" value="Genomic_DNA"/>
</dbReference>
<evidence type="ECO:0000313" key="5">
    <source>
        <dbReference type="Proteomes" id="UP000239494"/>
    </source>
</evidence>
<comment type="caution">
    <text evidence="4">The sequence shown here is derived from an EMBL/GenBank/DDBJ whole genome shotgun (WGS) entry which is preliminary data.</text>
</comment>
<dbReference type="Gene3D" id="3.40.50.2000">
    <property type="entry name" value="Glycogen Phosphorylase B"/>
    <property type="match status" value="2"/>
</dbReference>
<dbReference type="PANTHER" id="PTHR45947:SF3">
    <property type="entry name" value="SULFOQUINOVOSYL TRANSFERASE SQD2"/>
    <property type="match status" value="1"/>
</dbReference>
<keyword evidence="5" id="KW-1185">Reference proteome</keyword>
<sequence>MRVVHVTQPVEAGVAAVVLELALAQRARGWSVVLVCPPTGWLADRARGLGLDVRGWRATRQPGPWLVKEALSLHRILTRLTPDVVHLHSSKAGLVGRLAVRGRIPTVFQPHLWSFQTARGALGRVSAAWERHASRWTDLVVCVSDDELATGRAAGVTADAEVVCNGVDTERLRPGDRAAARRGLGLGQDGPLAVCVGRLASLKGQDQLLTAWPEVLSRVPGARLVLVGDGPDGHRWRAEHPVSDHASVRWWGHSDDPAPFYTAADVVVLPSRAEGMALVPLEAMASGRTVVAFDVGGVRQSVGDAGAVVPAGDVGALAAAVAHRLADPGLATTEGWRGRRRAEALFDRGRMADQVAALVDKLARGRMT</sequence>
<accession>A0A2T0SX61</accession>
<evidence type="ECO:0000256" key="2">
    <source>
        <dbReference type="ARBA" id="ARBA00022679"/>
    </source>
</evidence>
<organism evidence="4 5">
    <name type="scientific">Umezawaea tangerina</name>
    <dbReference type="NCBI Taxonomy" id="84725"/>
    <lineage>
        <taxon>Bacteria</taxon>
        <taxon>Bacillati</taxon>
        <taxon>Actinomycetota</taxon>
        <taxon>Actinomycetes</taxon>
        <taxon>Pseudonocardiales</taxon>
        <taxon>Pseudonocardiaceae</taxon>
        <taxon>Umezawaea</taxon>
    </lineage>
</organism>
<dbReference type="Proteomes" id="UP000239494">
    <property type="component" value="Unassembled WGS sequence"/>
</dbReference>
<dbReference type="Pfam" id="PF13439">
    <property type="entry name" value="Glyco_transf_4"/>
    <property type="match status" value="1"/>
</dbReference>
<dbReference type="SUPFAM" id="SSF53756">
    <property type="entry name" value="UDP-Glycosyltransferase/glycogen phosphorylase"/>
    <property type="match status" value="1"/>
</dbReference>
<dbReference type="RefSeq" id="WP_106190990.1">
    <property type="nucleotide sequence ID" value="NZ_PVTF01000009.1"/>
</dbReference>
<evidence type="ECO:0000259" key="3">
    <source>
        <dbReference type="Pfam" id="PF13439"/>
    </source>
</evidence>
<keyword evidence="1" id="KW-0328">Glycosyltransferase</keyword>
<dbReference type="InterPro" id="IPR028098">
    <property type="entry name" value="Glyco_trans_4-like_N"/>
</dbReference>
<reference evidence="4 5" key="1">
    <citation type="submission" date="2018-03" db="EMBL/GenBank/DDBJ databases">
        <title>Genomic Encyclopedia of Archaeal and Bacterial Type Strains, Phase II (KMG-II): from individual species to whole genera.</title>
        <authorList>
            <person name="Goeker M."/>
        </authorList>
    </citation>
    <scope>NUCLEOTIDE SEQUENCE [LARGE SCALE GENOMIC DNA]</scope>
    <source>
        <strain evidence="4 5">DSM 44720</strain>
    </source>
</reference>
<dbReference type="InterPro" id="IPR050194">
    <property type="entry name" value="Glycosyltransferase_grp1"/>
</dbReference>
<dbReference type="GO" id="GO:0016758">
    <property type="term" value="F:hexosyltransferase activity"/>
    <property type="evidence" value="ECO:0007669"/>
    <property type="project" value="TreeGrafter"/>
</dbReference>
<dbReference type="PANTHER" id="PTHR45947">
    <property type="entry name" value="SULFOQUINOVOSYL TRANSFERASE SQD2"/>
    <property type="match status" value="1"/>
</dbReference>